<sequence>MSSQMQGEIAQLNIELEQTDDPREGYAKVQAKIRSYRQAGTRVPDDLALIEKRLVAECMAASQGRD</sequence>
<keyword evidence="3" id="KW-1185">Reference proteome</keyword>
<gene>
    <name evidence="2" type="ORF">GIW81_02945</name>
</gene>
<dbReference type="AlphaFoldDB" id="A0A6I3KG86"/>
<organism evidence="2 3">
    <name type="scientific">Hyphomicrobium album</name>
    <dbReference type="NCBI Taxonomy" id="2665159"/>
    <lineage>
        <taxon>Bacteria</taxon>
        <taxon>Pseudomonadati</taxon>
        <taxon>Pseudomonadota</taxon>
        <taxon>Alphaproteobacteria</taxon>
        <taxon>Hyphomicrobiales</taxon>
        <taxon>Hyphomicrobiaceae</taxon>
        <taxon>Hyphomicrobium</taxon>
    </lineage>
</organism>
<feature type="region of interest" description="Disordered" evidence="1">
    <location>
        <begin position="1"/>
        <end position="23"/>
    </location>
</feature>
<dbReference type="Proteomes" id="UP000440694">
    <property type="component" value="Unassembled WGS sequence"/>
</dbReference>
<proteinExistence type="predicted"/>
<evidence type="ECO:0000313" key="3">
    <source>
        <dbReference type="Proteomes" id="UP000440694"/>
    </source>
</evidence>
<protein>
    <submittedName>
        <fullName evidence="2">Uncharacterized protein</fullName>
    </submittedName>
</protein>
<comment type="caution">
    <text evidence="2">The sequence shown here is derived from an EMBL/GenBank/DDBJ whole genome shotgun (WGS) entry which is preliminary data.</text>
</comment>
<dbReference type="RefSeq" id="WP_154737843.1">
    <property type="nucleotide sequence ID" value="NZ_WMBQ01000001.1"/>
</dbReference>
<reference evidence="2 3" key="1">
    <citation type="submission" date="2019-11" db="EMBL/GenBank/DDBJ databases">
        <title>Identification of a novel strain.</title>
        <authorList>
            <person name="Xu Q."/>
            <person name="Wang G."/>
        </authorList>
    </citation>
    <scope>NUCLEOTIDE SEQUENCE [LARGE SCALE GENOMIC DNA]</scope>
    <source>
        <strain evidence="3">xq</strain>
    </source>
</reference>
<dbReference type="EMBL" id="WMBQ01000001">
    <property type="protein sequence ID" value="MTD93289.1"/>
    <property type="molecule type" value="Genomic_DNA"/>
</dbReference>
<evidence type="ECO:0000256" key="1">
    <source>
        <dbReference type="SAM" id="MobiDB-lite"/>
    </source>
</evidence>
<evidence type="ECO:0000313" key="2">
    <source>
        <dbReference type="EMBL" id="MTD93289.1"/>
    </source>
</evidence>
<name>A0A6I3KG86_9HYPH</name>
<accession>A0A6I3KG86</accession>